<keyword evidence="4" id="KW-1185">Reference proteome</keyword>
<keyword evidence="1" id="KW-0175">Coiled coil</keyword>
<feature type="coiled-coil region" evidence="1">
    <location>
        <begin position="50"/>
        <end position="77"/>
    </location>
</feature>
<feature type="chain" id="PRO_5021773237" description="Conjugal transfer protein TraI" evidence="2">
    <location>
        <begin position="25"/>
        <end position="226"/>
    </location>
</feature>
<feature type="signal peptide" evidence="2">
    <location>
        <begin position="1"/>
        <end position="24"/>
    </location>
</feature>
<evidence type="ECO:0000256" key="2">
    <source>
        <dbReference type="SAM" id="SignalP"/>
    </source>
</evidence>
<dbReference type="RefSeq" id="WP_146857965.1">
    <property type="nucleotide sequence ID" value="NZ_BKAU01000001.1"/>
</dbReference>
<organism evidence="3 4">
    <name type="scientific">Chitinophaga cymbidii</name>
    <dbReference type="NCBI Taxonomy" id="1096750"/>
    <lineage>
        <taxon>Bacteria</taxon>
        <taxon>Pseudomonadati</taxon>
        <taxon>Bacteroidota</taxon>
        <taxon>Chitinophagia</taxon>
        <taxon>Chitinophagales</taxon>
        <taxon>Chitinophagaceae</taxon>
        <taxon>Chitinophaga</taxon>
    </lineage>
</organism>
<accession>A0A512RFL9</accession>
<evidence type="ECO:0000313" key="3">
    <source>
        <dbReference type="EMBL" id="GEP94500.1"/>
    </source>
</evidence>
<name>A0A512RFL9_9BACT</name>
<comment type="caution">
    <text evidence="3">The sequence shown here is derived from an EMBL/GenBank/DDBJ whole genome shotgun (WGS) entry which is preliminary data.</text>
</comment>
<dbReference type="OrthoDB" id="793529at2"/>
<evidence type="ECO:0000313" key="4">
    <source>
        <dbReference type="Proteomes" id="UP000321436"/>
    </source>
</evidence>
<sequence>MRAPLYKAILVAGVLLFTARTAHSQVVVLEAIKILTKKVIRAIDLGIQKAQSKTIDLQNAQRQIENALSKLKLQEISDWTERQKEIYQEYFDELWRVKSIISYKQFTDIVDTQKQLFEEYKHAWLVVSKDKNFSEAEMTYIYNVYTNILEASIGSVDDIVSVMKSFSVQMSDGERLEMIRKTSEALDTHLASLRQFNQRNRLLSLQRARSKAELDTLQQWYQKAGI</sequence>
<evidence type="ECO:0008006" key="5">
    <source>
        <dbReference type="Google" id="ProtNLM"/>
    </source>
</evidence>
<dbReference type="AlphaFoldDB" id="A0A512RFL9"/>
<dbReference type="EMBL" id="BKAU01000001">
    <property type="protein sequence ID" value="GEP94500.1"/>
    <property type="molecule type" value="Genomic_DNA"/>
</dbReference>
<keyword evidence="2" id="KW-0732">Signal</keyword>
<evidence type="ECO:0000256" key="1">
    <source>
        <dbReference type="SAM" id="Coils"/>
    </source>
</evidence>
<reference evidence="3 4" key="1">
    <citation type="submission" date="2019-07" db="EMBL/GenBank/DDBJ databases">
        <title>Whole genome shotgun sequence of Chitinophaga cymbidii NBRC 109752.</title>
        <authorList>
            <person name="Hosoyama A."/>
            <person name="Uohara A."/>
            <person name="Ohji S."/>
            <person name="Ichikawa N."/>
        </authorList>
    </citation>
    <scope>NUCLEOTIDE SEQUENCE [LARGE SCALE GENOMIC DNA]</scope>
    <source>
        <strain evidence="3 4">NBRC 109752</strain>
    </source>
</reference>
<gene>
    <name evidence="3" type="ORF">CCY01nite_07600</name>
</gene>
<protein>
    <recommendedName>
        <fullName evidence="5">Conjugal transfer protein TraI</fullName>
    </recommendedName>
</protein>
<dbReference type="Proteomes" id="UP000321436">
    <property type="component" value="Unassembled WGS sequence"/>
</dbReference>
<proteinExistence type="predicted"/>